<feature type="domain" description="C2H2-type" evidence="9">
    <location>
        <begin position="423"/>
        <end position="452"/>
    </location>
</feature>
<keyword evidence="3" id="KW-0677">Repeat</keyword>
<feature type="domain" description="C2H2-type" evidence="9">
    <location>
        <begin position="130"/>
        <end position="153"/>
    </location>
</feature>
<dbReference type="PANTHER" id="PTHR24376:SF235">
    <property type="entry name" value="C2H2-TYPE DOMAIN-CONTAINING PROTEIN"/>
    <property type="match status" value="1"/>
</dbReference>
<evidence type="ECO:0000256" key="6">
    <source>
        <dbReference type="ARBA" id="ARBA00023242"/>
    </source>
</evidence>
<dbReference type="AlphaFoldDB" id="A0A1I8HJA0"/>
<dbReference type="GO" id="GO:0000978">
    <property type="term" value="F:RNA polymerase II cis-regulatory region sequence-specific DNA binding"/>
    <property type="evidence" value="ECO:0007669"/>
    <property type="project" value="TreeGrafter"/>
</dbReference>
<dbReference type="Gene3D" id="3.30.160.60">
    <property type="entry name" value="Classic Zinc Finger"/>
    <property type="match status" value="4"/>
</dbReference>
<keyword evidence="2" id="KW-0479">Metal-binding</keyword>
<feature type="domain" description="C2H2-type" evidence="9">
    <location>
        <begin position="158"/>
        <end position="186"/>
    </location>
</feature>
<dbReference type="SMART" id="SM00355">
    <property type="entry name" value="ZnF_C2H2"/>
    <property type="match status" value="10"/>
</dbReference>
<evidence type="ECO:0000259" key="9">
    <source>
        <dbReference type="PROSITE" id="PS50157"/>
    </source>
</evidence>
<evidence type="ECO:0000313" key="11">
    <source>
        <dbReference type="WBParaSite" id="maker-uti_cns_0006486-snap-gene-0.5-mRNA-1"/>
    </source>
</evidence>
<keyword evidence="10" id="KW-1185">Reference proteome</keyword>
<keyword evidence="5" id="KW-0862">Zinc</keyword>
<dbReference type="PROSITE" id="PS00028">
    <property type="entry name" value="ZINC_FINGER_C2H2_1"/>
    <property type="match status" value="6"/>
</dbReference>
<feature type="domain" description="C2H2-type" evidence="9">
    <location>
        <begin position="254"/>
        <end position="283"/>
    </location>
</feature>
<evidence type="ECO:0000256" key="4">
    <source>
        <dbReference type="ARBA" id="ARBA00022771"/>
    </source>
</evidence>
<sequence length="715" mass="80430">VQKMIELPDELMQHIPADEGQGGSSMHIQLGSSSGDEVIELPAEVIQQIQAQAAGGPVQIQLTTSNNETFELSSEVIEQIQAQADGGPIQIQLTSGGAEEAEEAGGAVQAYSQDARRSRGGQQGKDQLVYQCNYCPSDFTNAGAFTKHLRERHLLKAFVCRQCDKYFANLSDLFLHARRIHVDAKKPKRNPKDFRYHCRQCTYMTNNGGTFDAHLRAHRGEKPFKCDKCPKRFTQRSNMLQHRRMHFPNMDRAFKCEICNKSFTTFDILVAHLRTREHELRENYSQLGSSSVHLECNGCSVTFDSIYTLKKHTRSCPTVRSLQAKFRCVTCNCYINELSDLKSHVKAHSSITLISCPICGEKGFPGFNQLNHHITRAHALRVSKRHVCRYCMASFESKEEKEAHKAEVHKEELAIRGCHDGPFSCKYQNCDFVTNSKPDLVKHHAVHSQNRDPVNHTLIKAPPKSTRKPKMIKTFEEAMSKIRREREGYTDEADNEDRFKNGKAAVMEGPDDGGLGLSAMGQSAYEALKRVQEAERRLNKKPRGRPRKNPLEPPSVQAGQKTSTGRPIGRPRMVRTGTAEAGRQRVFEYKEEEYIAGDGNYVRPNPDTIYEEVDNAELVEDFEDDYDPRTSYTSSGRRRKAPAWQRDYFSLGLADSDEEAAAQREEEEEYAAELEDGINIVLLQPSDRVIGTAAPGFQQAAASDAGAQDNLIVEA</sequence>
<evidence type="ECO:0000256" key="5">
    <source>
        <dbReference type="ARBA" id="ARBA00022833"/>
    </source>
</evidence>
<name>A0A1I8HJA0_9PLAT</name>
<keyword evidence="6" id="KW-0539">Nucleus</keyword>
<reference evidence="11" key="1">
    <citation type="submission" date="2016-11" db="UniProtKB">
        <authorList>
            <consortium name="WormBaseParasite"/>
        </authorList>
    </citation>
    <scope>IDENTIFICATION</scope>
</reference>
<feature type="domain" description="C2H2-type" evidence="9">
    <location>
        <begin position="196"/>
        <end position="223"/>
    </location>
</feature>
<accession>A0A1I8HJA0</accession>
<feature type="domain" description="C2H2-type" evidence="9">
    <location>
        <begin position="224"/>
        <end position="251"/>
    </location>
</feature>
<dbReference type="GO" id="GO:0005634">
    <property type="term" value="C:nucleus"/>
    <property type="evidence" value="ECO:0007669"/>
    <property type="project" value="UniProtKB-SubCell"/>
</dbReference>
<keyword evidence="4 7" id="KW-0863">Zinc-finger</keyword>
<evidence type="ECO:0000256" key="2">
    <source>
        <dbReference type="ARBA" id="ARBA00022723"/>
    </source>
</evidence>
<feature type="compositionally biased region" description="Basic residues" evidence="8">
    <location>
        <begin position="538"/>
        <end position="548"/>
    </location>
</feature>
<evidence type="ECO:0000313" key="10">
    <source>
        <dbReference type="Proteomes" id="UP000095280"/>
    </source>
</evidence>
<feature type="region of interest" description="Disordered" evidence="8">
    <location>
        <begin position="536"/>
        <end position="572"/>
    </location>
</feature>
<dbReference type="GO" id="GO:0001228">
    <property type="term" value="F:DNA-binding transcription activator activity, RNA polymerase II-specific"/>
    <property type="evidence" value="ECO:0007669"/>
    <property type="project" value="TreeGrafter"/>
</dbReference>
<evidence type="ECO:0000256" key="3">
    <source>
        <dbReference type="ARBA" id="ARBA00022737"/>
    </source>
</evidence>
<comment type="subcellular location">
    <subcellularLocation>
        <location evidence="1">Nucleus</location>
    </subcellularLocation>
</comment>
<evidence type="ECO:0000256" key="8">
    <source>
        <dbReference type="SAM" id="MobiDB-lite"/>
    </source>
</evidence>
<evidence type="ECO:0000256" key="7">
    <source>
        <dbReference type="PROSITE-ProRule" id="PRU00042"/>
    </source>
</evidence>
<organism evidence="10 11">
    <name type="scientific">Macrostomum lignano</name>
    <dbReference type="NCBI Taxonomy" id="282301"/>
    <lineage>
        <taxon>Eukaryota</taxon>
        <taxon>Metazoa</taxon>
        <taxon>Spiralia</taxon>
        <taxon>Lophotrochozoa</taxon>
        <taxon>Platyhelminthes</taxon>
        <taxon>Rhabditophora</taxon>
        <taxon>Macrostomorpha</taxon>
        <taxon>Macrostomida</taxon>
        <taxon>Macrostomidae</taxon>
        <taxon>Macrostomum</taxon>
    </lineage>
</organism>
<dbReference type="Proteomes" id="UP000095280">
    <property type="component" value="Unplaced"/>
</dbReference>
<dbReference type="FunFam" id="3.30.160.60:FF:000671">
    <property type="entry name" value="Zinc finger protein 26"/>
    <property type="match status" value="1"/>
</dbReference>
<dbReference type="WBParaSite" id="maker-uti_cns_0006486-snap-gene-0.5-mRNA-1">
    <property type="protein sequence ID" value="maker-uti_cns_0006486-snap-gene-0.5-mRNA-1"/>
    <property type="gene ID" value="maker-uti_cns_0006486-snap-gene-0.5"/>
</dbReference>
<dbReference type="PROSITE" id="PS50157">
    <property type="entry name" value="ZINC_FINGER_C2H2_2"/>
    <property type="match status" value="6"/>
</dbReference>
<dbReference type="InterPro" id="IPR013087">
    <property type="entry name" value="Znf_C2H2_type"/>
</dbReference>
<evidence type="ECO:0000256" key="1">
    <source>
        <dbReference type="ARBA" id="ARBA00004123"/>
    </source>
</evidence>
<dbReference type="InterPro" id="IPR036236">
    <property type="entry name" value="Znf_C2H2_sf"/>
</dbReference>
<dbReference type="PANTHER" id="PTHR24376">
    <property type="entry name" value="ZINC FINGER PROTEIN"/>
    <property type="match status" value="1"/>
</dbReference>
<protein>
    <submittedName>
        <fullName evidence="11">C2h2-type zn-finger protein</fullName>
    </submittedName>
</protein>
<dbReference type="GO" id="GO:0008270">
    <property type="term" value="F:zinc ion binding"/>
    <property type="evidence" value="ECO:0007669"/>
    <property type="project" value="UniProtKB-KW"/>
</dbReference>
<dbReference type="SUPFAM" id="SSF57667">
    <property type="entry name" value="beta-beta-alpha zinc fingers"/>
    <property type="match status" value="4"/>
</dbReference>
<proteinExistence type="predicted"/>
<dbReference type="Pfam" id="PF00096">
    <property type="entry name" value="zf-C2H2"/>
    <property type="match status" value="4"/>
</dbReference>